<feature type="transmembrane region" description="Helical" evidence="2">
    <location>
        <begin position="220"/>
        <end position="244"/>
    </location>
</feature>
<sequence>MADDYPSFSSNFLMSHFQPNAILRGAQLTIVGALRALRNPSLLTSRHYKQVAIAIACGIAIRIAIALPVLGIKVLLWLTSFVFDYEYVSWSHNVANGLGFIQNSVLQVPFFLMTVMRNITPTLDEMFMESLAWVDSTYYKKHEGENSASIRNGYYENLSKYPTRDIYAQPKSAAYKLKKLISWSSKKAGISLLIFILSYTPVVGQFVLPGASFYTFQKVIGLAPAGLVFGIGIFLPRTFLVIFLQSYFASRNLMRELLEPYFCRIRFTKTQKKNWFHDREGLLFGFGIGFYLLIRIPFLGVLIYGIAEASTAYLITKITDPPPPPNKSEGYAATQQYWTTKIDFLRFSFSEIDKNTHSKKTLPTSNLASMSFSNDSEPPPYQEIEYKSI</sequence>
<dbReference type="PANTHER" id="PTHR38421:SF1">
    <property type="entry name" value="TRANSMEMBRANE PROTEIN"/>
    <property type="match status" value="1"/>
</dbReference>
<dbReference type="Proteomes" id="UP000030854">
    <property type="component" value="Unassembled WGS sequence"/>
</dbReference>
<feature type="transmembrane region" description="Helical" evidence="2">
    <location>
        <begin position="51"/>
        <end position="78"/>
    </location>
</feature>
<keyword evidence="2" id="KW-1133">Transmembrane helix</keyword>
<evidence type="ECO:0000256" key="2">
    <source>
        <dbReference type="SAM" id="Phobius"/>
    </source>
</evidence>
<dbReference type="OMA" id="FMESLKW"/>
<evidence type="ECO:0000313" key="3">
    <source>
        <dbReference type="EMBL" id="KHJ35054.1"/>
    </source>
</evidence>
<dbReference type="PANTHER" id="PTHR38421">
    <property type="entry name" value="TRANSMEMBRANE PROTEIN USGS"/>
    <property type="match status" value="1"/>
</dbReference>
<feature type="compositionally biased region" description="Polar residues" evidence="1">
    <location>
        <begin position="361"/>
        <end position="376"/>
    </location>
</feature>
<organism evidence="3 4">
    <name type="scientific">Uncinula necator</name>
    <name type="common">Grape powdery mildew</name>
    <dbReference type="NCBI Taxonomy" id="52586"/>
    <lineage>
        <taxon>Eukaryota</taxon>
        <taxon>Fungi</taxon>
        <taxon>Dikarya</taxon>
        <taxon>Ascomycota</taxon>
        <taxon>Pezizomycotina</taxon>
        <taxon>Leotiomycetes</taxon>
        <taxon>Erysiphales</taxon>
        <taxon>Erysiphaceae</taxon>
        <taxon>Erysiphe</taxon>
    </lineage>
</organism>
<dbReference type="EMBL" id="JNVN01000555">
    <property type="protein sequence ID" value="KHJ35054.1"/>
    <property type="molecule type" value="Genomic_DNA"/>
</dbReference>
<dbReference type="HOGENOM" id="CLU_045443_0_0_1"/>
<name>A0A0B1PEI3_UNCNE</name>
<evidence type="ECO:0000313" key="4">
    <source>
        <dbReference type="Proteomes" id="UP000030854"/>
    </source>
</evidence>
<evidence type="ECO:0000256" key="1">
    <source>
        <dbReference type="SAM" id="MobiDB-lite"/>
    </source>
</evidence>
<keyword evidence="4" id="KW-1185">Reference proteome</keyword>
<feature type="region of interest" description="Disordered" evidence="1">
    <location>
        <begin position="356"/>
        <end position="389"/>
    </location>
</feature>
<comment type="caution">
    <text evidence="3">The sequence shown here is derived from an EMBL/GenBank/DDBJ whole genome shotgun (WGS) entry which is preliminary data.</text>
</comment>
<accession>A0A0B1PEI3</accession>
<feature type="transmembrane region" description="Helical" evidence="2">
    <location>
        <begin position="188"/>
        <end position="208"/>
    </location>
</feature>
<reference evidence="3 4" key="1">
    <citation type="journal article" date="2014" name="BMC Genomics">
        <title>Adaptive genomic structural variation in the grape powdery mildew pathogen, Erysiphe necator.</title>
        <authorList>
            <person name="Jones L."/>
            <person name="Riaz S."/>
            <person name="Morales-Cruz A."/>
            <person name="Amrine K.C."/>
            <person name="McGuire B."/>
            <person name="Gubler W.D."/>
            <person name="Walker M.A."/>
            <person name="Cantu D."/>
        </authorList>
    </citation>
    <scope>NUCLEOTIDE SEQUENCE [LARGE SCALE GENOMIC DNA]</scope>
    <source>
        <strain evidence="4">c</strain>
    </source>
</reference>
<keyword evidence="2" id="KW-0472">Membrane</keyword>
<gene>
    <name evidence="3" type="ORF">EV44_g6312</name>
</gene>
<feature type="transmembrane region" description="Helical" evidence="2">
    <location>
        <begin position="98"/>
        <end position="116"/>
    </location>
</feature>
<dbReference type="AlphaFoldDB" id="A0A0B1PEI3"/>
<feature type="transmembrane region" description="Helical" evidence="2">
    <location>
        <begin position="282"/>
        <end position="307"/>
    </location>
</feature>
<proteinExistence type="predicted"/>
<keyword evidence="2 3" id="KW-0812">Transmembrane</keyword>
<protein>
    <submittedName>
        <fullName evidence="3">Putative transmembrane protein</fullName>
    </submittedName>
</protein>